<evidence type="ECO:0000313" key="1">
    <source>
        <dbReference type="EMBL" id="MFE9597141.1"/>
    </source>
</evidence>
<evidence type="ECO:0000313" key="2">
    <source>
        <dbReference type="Proteomes" id="UP001601303"/>
    </source>
</evidence>
<gene>
    <name evidence="1" type="ORF">ACFYNQ_01015</name>
</gene>
<keyword evidence="2" id="KW-1185">Reference proteome</keyword>
<protein>
    <recommendedName>
        <fullName evidence="3">2'-5' RNA ligase family protein</fullName>
    </recommendedName>
</protein>
<proteinExistence type="predicted"/>
<sequence>MKPFVPVYRGKPWVSGVSVLHLYVVPDPEVDKDLLALIAACRPVLDDYPIWCLPDDLVHITIEMDAAAPSHQISTAQRAALIAELEVLLADFRSFTVLCGSPIANRTGALLDAYPDVGIRALQNLAGAALRRVHDTPAIALHGGRGHMALGYAYETADSDPLQSGLRAITPSHATLAVSRLHLLDVRWTAHHEPDGSVRWEMTWEPVAILPLAGT</sequence>
<dbReference type="EMBL" id="JBIAHM010000001">
    <property type="protein sequence ID" value="MFE9597141.1"/>
    <property type="molecule type" value="Genomic_DNA"/>
</dbReference>
<organism evidence="1 2">
    <name type="scientific">Streptomyces hokutonensis</name>
    <dbReference type="NCBI Taxonomy" id="1306990"/>
    <lineage>
        <taxon>Bacteria</taxon>
        <taxon>Bacillati</taxon>
        <taxon>Actinomycetota</taxon>
        <taxon>Actinomycetes</taxon>
        <taxon>Kitasatosporales</taxon>
        <taxon>Streptomycetaceae</taxon>
        <taxon>Streptomyces</taxon>
    </lineage>
</organism>
<accession>A0ABW6LTB2</accession>
<comment type="caution">
    <text evidence="1">The sequence shown here is derived from an EMBL/GenBank/DDBJ whole genome shotgun (WGS) entry which is preliminary data.</text>
</comment>
<dbReference type="Proteomes" id="UP001601303">
    <property type="component" value="Unassembled WGS sequence"/>
</dbReference>
<reference evidence="1 2" key="1">
    <citation type="submission" date="2024-10" db="EMBL/GenBank/DDBJ databases">
        <title>The Natural Products Discovery Center: Release of the First 8490 Sequenced Strains for Exploring Actinobacteria Biosynthetic Diversity.</title>
        <authorList>
            <person name="Kalkreuter E."/>
            <person name="Kautsar S.A."/>
            <person name="Yang D."/>
            <person name="Bader C.D."/>
            <person name="Teijaro C.N."/>
            <person name="Fluegel L."/>
            <person name="Davis C.M."/>
            <person name="Simpson J.R."/>
            <person name="Lauterbach L."/>
            <person name="Steele A.D."/>
            <person name="Gui C."/>
            <person name="Meng S."/>
            <person name="Li G."/>
            <person name="Viehrig K."/>
            <person name="Ye F."/>
            <person name="Su P."/>
            <person name="Kiefer A.F."/>
            <person name="Nichols A."/>
            <person name="Cepeda A.J."/>
            <person name="Yan W."/>
            <person name="Fan B."/>
            <person name="Jiang Y."/>
            <person name="Adhikari A."/>
            <person name="Zheng C.-J."/>
            <person name="Schuster L."/>
            <person name="Cowan T.M."/>
            <person name="Smanski M.J."/>
            <person name="Chevrette M.G."/>
            <person name="De Carvalho L.P.S."/>
            <person name="Shen B."/>
        </authorList>
    </citation>
    <scope>NUCLEOTIDE SEQUENCE [LARGE SCALE GENOMIC DNA]</scope>
    <source>
        <strain evidence="1 2">NPDC006488</strain>
    </source>
</reference>
<evidence type="ECO:0008006" key="3">
    <source>
        <dbReference type="Google" id="ProtNLM"/>
    </source>
</evidence>
<dbReference type="RefSeq" id="WP_388101560.1">
    <property type="nucleotide sequence ID" value="NZ_JBIAHM010000001.1"/>
</dbReference>
<name>A0ABW6LTB2_9ACTN</name>